<evidence type="ECO:0000313" key="12">
    <source>
        <dbReference type="EMBL" id="MDA2806685.1"/>
    </source>
</evidence>
<keyword evidence="8" id="KW-0949">S-adenosyl-L-methionine</keyword>
<evidence type="ECO:0000256" key="2">
    <source>
        <dbReference type="ARBA" id="ARBA00005369"/>
    </source>
</evidence>
<dbReference type="PANTHER" id="PTHR11579">
    <property type="entry name" value="PROTEIN-L-ISOASPARTATE O-METHYLTRANSFERASE"/>
    <property type="match status" value="1"/>
</dbReference>
<evidence type="ECO:0000256" key="8">
    <source>
        <dbReference type="ARBA" id="ARBA00022691"/>
    </source>
</evidence>
<evidence type="ECO:0000256" key="1">
    <source>
        <dbReference type="ARBA" id="ARBA00004496"/>
    </source>
</evidence>
<evidence type="ECO:0000256" key="10">
    <source>
        <dbReference type="ARBA" id="ARBA00031323"/>
    </source>
</evidence>
<dbReference type="SUPFAM" id="SSF53335">
    <property type="entry name" value="S-adenosyl-L-methionine-dependent methyltransferases"/>
    <property type="match status" value="1"/>
</dbReference>
<dbReference type="GO" id="GO:0008168">
    <property type="term" value="F:methyltransferase activity"/>
    <property type="evidence" value="ECO:0007669"/>
    <property type="project" value="UniProtKB-KW"/>
</dbReference>
<evidence type="ECO:0000256" key="5">
    <source>
        <dbReference type="ARBA" id="ARBA00022490"/>
    </source>
</evidence>
<dbReference type="InterPro" id="IPR029063">
    <property type="entry name" value="SAM-dependent_MTases_sf"/>
</dbReference>
<evidence type="ECO:0000256" key="4">
    <source>
        <dbReference type="ARBA" id="ARBA00013346"/>
    </source>
</evidence>
<proteinExistence type="inferred from homology"/>
<reference evidence="12" key="1">
    <citation type="submission" date="2023-01" db="EMBL/GenBank/DDBJ databases">
        <title>Draft genome sequence of Nocardiopsis sp. LSu2-4 isolated from halophytes.</title>
        <authorList>
            <person name="Duangmal K."/>
            <person name="Chantavorakit T."/>
        </authorList>
    </citation>
    <scope>NUCLEOTIDE SEQUENCE</scope>
    <source>
        <strain evidence="12">LSu2-4</strain>
    </source>
</reference>
<accession>A0ABT4TPS2</accession>
<comment type="similarity">
    <text evidence="2">Belongs to the methyltransferase superfamily. L-isoaspartyl/D-aspartyl protein methyltransferase family.</text>
</comment>
<organism evidence="12 13">
    <name type="scientific">Nocardiopsis suaedae</name>
    <dbReference type="NCBI Taxonomy" id="3018444"/>
    <lineage>
        <taxon>Bacteria</taxon>
        <taxon>Bacillati</taxon>
        <taxon>Actinomycetota</taxon>
        <taxon>Actinomycetes</taxon>
        <taxon>Streptosporangiales</taxon>
        <taxon>Nocardiopsidaceae</taxon>
        <taxon>Nocardiopsis</taxon>
    </lineage>
</organism>
<sequence length="389" mass="42080">MPPVPASEELISMLLEAGALTPEWAPAFKELPRSAFLPEKMWAFDTRTGQSSLVDRTASPESWTYWATADAPITVQWDDGAYGSPRHGTVPTSSASMPSVVASMLRDLDAHPGMTVLELGTGTGWNAALLAHRLGPHAVTSIEADPEIARAARDNLRRVGGDVHVVAGDGLLGAPDRAPFDRVIATFGLRTVPATWVTQTRPGGILLVPWGTDFSPQDAVARLVVAEDGLSASGRFTGPVQFMKARSQRLAWPGGDRHVHDWPGRTSTTSLTADDIAPKDPYGSPAFVLGLLVDEAVHVRHDDEHRTVVWVYGLSDRSWAAAVFDGDTGTGRVHQSGPRSLWDDVEAAWTWWERQGRPGVEEFGLTVTADGAQQAWLRAPDRLLPRRSA</sequence>
<evidence type="ECO:0000256" key="7">
    <source>
        <dbReference type="ARBA" id="ARBA00022679"/>
    </source>
</evidence>
<protein>
    <recommendedName>
        <fullName evidence="4">Protein-L-isoaspartate O-methyltransferase</fullName>
        <ecNumber evidence="3">2.1.1.77</ecNumber>
    </recommendedName>
    <alternativeName>
        <fullName evidence="11">L-isoaspartyl protein carboxyl methyltransferase</fullName>
    </alternativeName>
    <alternativeName>
        <fullName evidence="9">Protein L-isoaspartyl methyltransferase</fullName>
    </alternativeName>
    <alternativeName>
        <fullName evidence="10">Protein-beta-aspartate methyltransferase</fullName>
    </alternativeName>
</protein>
<dbReference type="EMBL" id="JAQFWP010000039">
    <property type="protein sequence ID" value="MDA2806685.1"/>
    <property type="molecule type" value="Genomic_DNA"/>
</dbReference>
<dbReference type="InterPro" id="IPR000682">
    <property type="entry name" value="PCMT"/>
</dbReference>
<dbReference type="PANTHER" id="PTHR11579:SF0">
    <property type="entry name" value="PROTEIN-L-ISOASPARTATE(D-ASPARTATE) O-METHYLTRANSFERASE"/>
    <property type="match status" value="1"/>
</dbReference>
<dbReference type="Proteomes" id="UP001165685">
    <property type="component" value="Unassembled WGS sequence"/>
</dbReference>
<dbReference type="GO" id="GO:0032259">
    <property type="term" value="P:methylation"/>
    <property type="evidence" value="ECO:0007669"/>
    <property type="project" value="UniProtKB-KW"/>
</dbReference>
<keyword evidence="7" id="KW-0808">Transferase</keyword>
<comment type="subcellular location">
    <subcellularLocation>
        <location evidence="1">Cytoplasm</location>
    </subcellularLocation>
</comment>
<keyword evidence="5" id="KW-0963">Cytoplasm</keyword>
<dbReference type="Pfam" id="PF01135">
    <property type="entry name" value="PCMT"/>
    <property type="match status" value="1"/>
</dbReference>
<evidence type="ECO:0000256" key="3">
    <source>
        <dbReference type="ARBA" id="ARBA00011890"/>
    </source>
</evidence>
<keyword evidence="6 12" id="KW-0489">Methyltransferase</keyword>
<comment type="caution">
    <text evidence="12">The sequence shown here is derived from an EMBL/GenBank/DDBJ whole genome shotgun (WGS) entry which is preliminary data.</text>
</comment>
<gene>
    <name evidence="12" type="ORF">O4U47_19405</name>
</gene>
<dbReference type="CDD" id="cd02440">
    <property type="entry name" value="AdoMet_MTases"/>
    <property type="match status" value="1"/>
</dbReference>
<keyword evidence="13" id="KW-1185">Reference proteome</keyword>
<evidence type="ECO:0000256" key="6">
    <source>
        <dbReference type="ARBA" id="ARBA00022603"/>
    </source>
</evidence>
<evidence type="ECO:0000313" key="13">
    <source>
        <dbReference type="Proteomes" id="UP001165685"/>
    </source>
</evidence>
<evidence type="ECO:0000256" key="11">
    <source>
        <dbReference type="ARBA" id="ARBA00031350"/>
    </source>
</evidence>
<dbReference type="EC" id="2.1.1.77" evidence="3"/>
<dbReference type="RefSeq" id="WP_270679321.1">
    <property type="nucleotide sequence ID" value="NZ_JAQFWP010000039.1"/>
</dbReference>
<name>A0ABT4TPS2_9ACTN</name>
<evidence type="ECO:0000256" key="9">
    <source>
        <dbReference type="ARBA" id="ARBA00030757"/>
    </source>
</evidence>
<dbReference type="Gene3D" id="3.40.50.150">
    <property type="entry name" value="Vaccinia Virus protein VP39"/>
    <property type="match status" value="1"/>
</dbReference>